<comment type="caution">
    <text evidence="1">The sequence shown here is derived from an EMBL/GenBank/DDBJ whole genome shotgun (WGS) entry which is preliminary data.</text>
</comment>
<evidence type="ECO:0008006" key="3">
    <source>
        <dbReference type="Google" id="ProtNLM"/>
    </source>
</evidence>
<reference evidence="1" key="1">
    <citation type="submission" date="2023-03" db="EMBL/GenBank/DDBJ databases">
        <title>Massive genome expansion in bonnet fungi (Mycena s.s.) driven by repeated elements and novel gene families across ecological guilds.</title>
        <authorList>
            <consortium name="Lawrence Berkeley National Laboratory"/>
            <person name="Harder C.B."/>
            <person name="Miyauchi S."/>
            <person name="Viragh M."/>
            <person name="Kuo A."/>
            <person name="Thoen E."/>
            <person name="Andreopoulos B."/>
            <person name="Lu D."/>
            <person name="Skrede I."/>
            <person name="Drula E."/>
            <person name="Henrissat B."/>
            <person name="Morin E."/>
            <person name="Kohler A."/>
            <person name="Barry K."/>
            <person name="LaButti K."/>
            <person name="Morin E."/>
            <person name="Salamov A."/>
            <person name="Lipzen A."/>
            <person name="Mereny Z."/>
            <person name="Hegedus B."/>
            <person name="Baldrian P."/>
            <person name="Stursova M."/>
            <person name="Weitz H."/>
            <person name="Taylor A."/>
            <person name="Grigoriev I.V."/>
            <person name="Nagy L.G."/>
            <person name="Martin F."/>
            <person name="Kauserud H."/>
        </authorList>
    </citation>
    <scope>NUCLEOTIDE SEQUENCE</scope>
    <source>
        <strain evidence="1">9284</strain>
    </source>
</reference>
<feature type="non-terminal residue" evidence="1">
    <location>
        <position position="297"/>
    </location>
</feature>
<sequence>MTSSQNPLKLAEILDHTLSFIDLRRDLLTSALVSRSWVHPSQSRIFASIYLIGEHGRRLIAVLGTSRHLVDHVLTIRIFNFTTMDPESRRTLAELPFSRVTDVSIGTDNNDPSLSAAAELDIRALLRIPSLTDVTAHLKFESWDSFLRVWDGCSIAIKHLSLRHSKFDDWEAHKPSDGSTAPQTRNPIRLKSFDGISCSDIIAAWLLDPRCPFEVSGLEAFRGSLPVSKLLLPVITESLDTIKILSFSKETMQNVPFTWFPNVTEFDIHGPQFAFDFVRDIPDDVRSQILAVRLQLW</sequence>
<proteinExistence type="predicted"/>
<evidence type="ECO:0000313" key="1">
    <source>
        <dbReference type="EMBL" id="KAJ7618657.1"/>
    </source>
</evidence>
<name>A0AAD7BEE0_9AGAR</name>
<evidence type="ECO:0000313" key="2">
    <source>
        <dbReference type="Proteomes" id="UP001221142"/>
    </source>
</evidence>
<keyword evidence="2" id="KW-1185">Reference proteome</keyword>
<organism evidence="1 2">
    <name type="scientific">Roridomyces roridus</name>
    <dbReference type="NCBI Taxonomy" id="1738132"/>
    <lineage>
        <taxon>Eukaryota</taxon>
        <taxon>Fungi</taxon>
        <taxon>Dikarya</taxon>
        <taxon>Basidiomycota</taxon>
        <taxon>Agaricomycotina</taxon>
        <taxon>Agaricomycetes</taxon>
        <taxon>Agaricomycetidae</taxon>
        <taxon>Agaricales</taxon>
        <taxon>Marasmiineae</taxon>
        <taxon>Mycenaceae</taxon>
        <taxon>Roridomyces</taxon>
    </lineage>
</organism>
<accession>A0AAD7BEE0</accession>
<dbReference type="AlphaFoldDB" id="A0AAD7BEE0"/>
<gene>
    <name evidence="1" type="ORF">FB45DRAFT_932155</name>
</gene>
<dbReference type="Proteomes" id="UP001221142">
    <property type="component" value="Unassembled WGS sequence"/>
</dbReference>
<protein>
    <recommendedName>
        <fullName evidence="3">F-box domain-containing protein</fullName>
    </recommendedName>
</protein>
<dbReference type="EMBL" id="JARKIF010000019">
    <property type="protein sequence ID" value="KAJ7618657.1"/>
    <property type="molecule type" value="Genomic_DNA"/>
</dbReference>